<dbReference type="GO" id="GO:0035973">
    <property type="term" value="P:aggrephagy"/>
    <property type="evidence" value="ECO:0007669"/>
    <property type="project" value="TreeGrafter"/>
</dbReference>
<dbReference type="Pfam" id="PF03416">
    <property type="entry name" value="Peptidase_C54"/>
    <property type="match status" value="1"/>
</dbReference>
<evidence type="ECO:0000259" key="13">
    <source>
        <dbReference type="Pfam" id="PF03416"/>
    </source>
</evidence>
<dbReference type="InterPro" id="IPR046792">
    <property type="entry name" value="Peptidase_C54_cat"/>
</dbReference>
<evidence type="ECO:0000256" key="2">
    <source>
        <dbReference type="ARBA" id="ARBA00010958"/>
    </source>
</evidence>
<proteinExistence type="inferred from homology"/>
<evidence type="ECO:0000256" key="8">
    <source>
        <dbReference type="ARBA" id="ARBA00022927"/>
    </source>
</evidence>
<evidence type="ECO:0000256" key="9">
    <source>
        <dbReference type="ARBA" id="ARBA00023006"/>
    </source>
</evidence>
<reference evidence="14" key="1">
    <citation type="journal article" date="2019" name="bioRxiv">
        <title>The Genome of the Zebra Mussel, Dreissena polymorpha: A Resource for Invasive Species Research.</title>
        <authorList>
            <person name="McCartney M.A."/>
            <person name="Auch B."/>
            <person name="Kono T."/>
            <person name="Mallez S."/>
            <person name="Zhang Y."/>
            <person name="Obille A."/>
            <person name="Becker A."/>
            <person name="Abrahante J.E."/>
            <person name="Garbe J."/>
            <person name="Badalamenti J.P."/>
            <person name="Herman A."/>
            <person name="Mangelson H."/>
            <person name="Liachko I."/>
            <person name="Sullivan S."/>
            <person name="Sone E.D."/>
            <person name="Koren S."/>
            <person name="Silverstein K.A.T."/>
            <person name="Beckman K.B."/>
            <person name="Gohl D.M."/>
        </authorList>
    </citation>
    <scope>NUCLEOTIDE SEQUENCE</scope>
    <source>
        <strain evidence="14">Duluth1</strain>
        <tissue evidence="14">Whole animal</tissue>
    </source>
</reference>
<dbReference type="PANTHER" id="PTHR22624">
    <property type="entry name" value="CYSTEINE PROTEASE ATG4"/>
    <property type="match status" value="1"/>
</dbReference>
<feature type="domain" description="Peptidase C54 catalytic" evidence="13">
    <location>
        <begin position="25"/>
        <end position="324"/>
    </location>
</feature>
<dbReference type="EC" id="3.4.22.-" evidence="11"/>
<evidence type="ECO:0000256" key="6">
    <source>
        <dbReference type="ARBA" id="ARBA00022801"/>
    </source>
</evidence>
<keyword evidence="8 11" id="KW-0653">Protein transport</keyword>
<evidence type="ECO:0000256" key="4">
    <source>
        <dbReference type="ARBA" id="ARBA00022490"/>
    </source>
</evidence>
<dbReference type="EMBL" id="JAIWYP010000003">
    <property type="protein sequence ID" value="KAH3849245.1"/>
    <property type="molecule type" value="Genomic_DNA"/>
</dbReference>
<evidence type="ECO:0000256" key="7">
    <source>
        <dbReference type="ARBA" id="ARBA00022807"/>
    </source>
</evidence>
<organism evidence="14 15">
    <name type="scientific">Dreissena polymorpha</name>
    <name type="common">Zebra mussel</name>
    <name type="synonym">Mytilus polymorpha</name>
    <dbReference type="NCBI Taxonomy" id="45954"/>
    <lineage>
        <taxon>Eukaryota</taxon>
        <taxon>Metazoa</taxon>
        <taxon>Spiralia</taxon>
        <taxon>Lophotrochozoa</taxon>
        <taxon>Mollusca</taxon>
        <taxon>Bivalvia</taxon>
        <taxon>Autobranchia</taxon>
        <taxon>Heteroconchia</taxon>
        <taxon>Euheterodonta</taxon>
        <taxon>Imparidentia</taxon>
        <taxon>Neoheterodontei</taxon>
        <taxon>Myida</taxon>
        <taxon>Dreissenoidea</taxon>
        <taxon>Dreissenidae</taxon>
        <taxon>Dreissena</taxon>
    </lineage>
</organism>
<keyword evidence="4 11" id="KW-0963">Cytoplasm</keyword>
<dbReference type="Proteomes" id="UP000828390">
    <property type="component" value="Unassembled WGS sequence"/>
</dbReference>
<gene>
    <name evidence="14" type="ORF">DPMN_091641</name>
</gene>
<keyword evidence="15" id="KW-1185">Reference proteome</keyword>
<feature type="region of interest" description="Disordered" evidence="12">
    <location>
        <begin position="183"/>
        <end position="204"/>
    </location>
</feature>
<keyword evidence="7" id="KW-0788">Thiol protease</keyword>
<comment type="subcellular location">
    <subcellularLocation>
        <location evidence="1 11">Cytoplasm</location>
    </subcellularLocation>
</comment>
<name>A0A9D4KZX2_DREPO</name>
<comment type="caution">
    <text evidence="14">The sequence shown here is derived from an EMBL/GenBank/DDBJ whole genome shotgun (WGS) entry which is preliminary data.</text>
</comment>
<evidence type="ECO:0000256" key="3">
    <source>
        <dbReference type="ARBA" id="ARBA00022448"/>
    </source>
</evidence>
<dbReference type="GO" id="GO:0034727">
    <property type="term" value="P:piecemeal microautophagy of the nucleus"/>
    <property type="evidence" value="ECO:0007669"/>
    <property type="project" value="TreeGrafter"/>
</dbReference>
<dbReference type="GO" id="GO:0019786">
    <property type="term" value="F:protein-phosphatidylethanolamide deconjugating activity"/>
    <property type="evidence" value="ECO:0007669"/>
    <property type="project" value="InterPro"/>
</dbReference>
<evidence type="ECO:0000313" key="15">
    <source>
        <dbReference type="Proteomes" id="UP000828390"/>
    </source>
</evidence>
<dbReference type="PANTHER" id="PTHR22624:SF52">
    <property type="entry name" value="CYSTEINE PROTEASE"/>
    <property type="match status" value="1"/>
</dbReference>
<keyword evidence="6 11" id="KW-0378">Hydrolase</keyword>
<evidence type="ECO:0000256" key="12">
    <source>
        <dbReference type="SAM" id="MobiDB-lite"/>
    </source>
</evidence>
<dbReference type="GO" id="GO:0015031">
    <property type="term" value="P:protein transport"/>
    <property type="evidence" value="ECO:0007669"/>
    <property type="project" value="UniProtKB-KW"/>
</dbReference>
<keyword evidence="5 11" id="KW-0645">Protease</keyword>
<reference evidence="14" key="2">
    <citation type="submission" date="2020-11" db="EMBL/GenBank/DDBJ databases">
        <authorList>
            <person name="McCartney M.A."/>
            <person name="Auch B."/>
            <person name="Kono T."/>
            <person name="Mallez S."/>
            <person name="Becker A."/>
            <person name="Gohl D.M."/>
            <person name="Silverstein K.A.T."/>
            <person name="Koren S."/>
            <person name="Bechman K.B."/>
            <person name="Herman A."/>
            <person name="Abrahante J.E."/>
            <person name="Garbe J."/>
        </authorList>
    </citation>
    <scope>NUCLEOTIDE SEQUENCE</scope>
    <source>
        <strain evidence="14">Duluth1</strain>
        <tissue evidence="14">Whole animal</tissue>
    </source>
</reference>
<dbReference type="GO" id="GO:0005737">
    <property type="term" value="C:cytoplasm"/>
    <property type="evidence" value="ECO:0007669"/>
    <property type="project" value="UniProtKB-SubCell"/>
</dbReference>
<comment type="similarity">
    <text evidence="2 11">Belongs to the peptidase C54 family.</text>
</comment>
<keyword evidence="9 11" id="KW-0072">Autophagy</keyword>
<protein>
    <recommendedName>
        <fullName evidence="11">Cysteine protease</fullName>
        <ecNumber evidence="11">3.4.22.-</ecNumber>
    </recommendedName>
</protein>
<dbReference type="InterPro" id="IPR005078">
    <property type="entry name" value="Peptidase_C54"/>
</dbReference>
<evidence type="ECO:0000256" key="5">
    <source>
        <dbReference type="ARBA" id="ARBA00022670"/>
    </source>
</evidence>
<keyword evidence="3" id="KW-0813">Transport</keyword>
<evidence type="ECO:0000256" key="10">
    <source>
        <dbReference type="ARBA" id="ARBA00029362"/>
    </source>
</evidence>
<comment type="function">
    <text evidence="11">Cysteine protease that plays a key role in autophagy by mediating both proteolytic activation and delipidation of ATG8 family proteins.</text>
</comment>
<dbReference type="GO" id="GO:0000423">
    <property type="term" value="P:mitophagy"/>
    <property type="evidence" value="ECO:0007669"/>
    <property type="project" value="TreeGrafter"/>
</dbReference>
<evidence type="ECO:0000256" key="1">
    <source>
        <dbReference type="ARBA" id="ARBA00004496"/>
    </source>
</evidence>
<sequence>MWNDSLSDADQEPGEIVQEPHCMELFKLDFQSRLWFTYRRGFMPLCDTKFTTDCGWGCMLRSSQMMLAQAFVTHFLGRDWRVHHQTKDQETFYRTIIQWFGDSPSDQCPFSIHRLAEIGKSFGKQPGEWYGPSSVAYILRDALHKAAMSQPVLKQVCMYVAQDCTVYEGDIELLCSTRHRNLTTSSESSPGVQSRNGESSSQFDFKNKPWSRSVIILIPVRLGGEHFNPVYAECVKNLMAQECCLGLIGGKPKHSLYFIGWQDDKLIHLDPHFCQDYVDMLKRGFKIESYHCFTPRKISLRKIDPSATVGFYCRTREEFHKFKQYTQQMVAPNKFGAVYPMFVFNEGKGSDLDINDMSLSMEKSVRIRRVVLDKYGRVRSSTVDSEEFVVL</sequence>
<accession>A0A9D4KZX2</accession>
<dbReference type="GO" id="GO:0000045">
    <property type="term" value="P:autophagosome assembly"/>
    <property type="evidence" value="ECO:0007669"/>
    <property type="project" value="TreeGrafter"/>
</dbReference>
<dbReference type="AlphaFoldDB" id="A0A9D4KZX2"/>
<evidence type="ECO:0000313" key="14">
    <source>
        <dbReference type="EMBL" id="KAH3849245.1"/>
    </source>
</evidence>
<dbReference type="InterPro" id="IPR038765">
    <property type="entry name" value="Papain-like_cys_pep_sf"/>
</dbReference>
<dbReference type="GO" id="GO:0016485">
    <property type="term" value="P:protein processing"/>
    <property type="evidence" value="ECO:0007669"/>
    <property type="project" value="TreeGrafter"/>
</dbReference>
<evidence type="ECO:0000256" key="11">
    <source>
        <dbReference type="RuleBase" id="RU363115"/>
    </source>
</evidence>
<comment type="catalytic activity">
    <reaction evidence="10">
        <text>[protein]-C-terminal L-amino acid-glycyl-phosphatidylethanolamide + H2O = [protein]-C-terminal L-amino acid-glycine + a 1,2-diacyl-sn-glycero-3-phosphoethanolamine</text>
        <dbReference type="Rhea" id="RHEA:67548"/>
        <dbReference type="Rhea" id="RHEA-COMP:17323"/>
        <dbReference type="Rhea" id="RHEA-COMP:17324"/>
        <dbReference type="ChEBI" id="CHEBI:15377"/>
        <dbReference type="ChEBI" id="CHEBI:64612"/>
        <dbReference type="ChEBI" id="CHEBI:172940"/>
        <dbReference type="ChEBI" id="CHEBI:172941"/>
    </reaction>
    <physiologicalReaction direction="left-to-right" evidence="10">
        <dbReference type="Rhea" id="RHEA:67549"/>
    </physiologicalReaction>
</comment>
<dbReference type="SUPFAM" id="SSF54001">
    <property type="entry name" value="Cysteine proteinases"/>
    <property type="match status" value="1"/>
</dbReference>
<dbReference type="GO" id="GO:0004197">
    <property type="term" value="F:cysteine-type endopeptidase activity"/>
    <property type="evidence" value="ECO:0007669"/>
    <property type="project" value="TreeGrafter"/>
</dbReference>